<protein>
    <submittedName>
        <fullName evidence="2">MOSC domain-containing protein</fullName>
    </submittedName>
</protein>
<dbReference type="InterPro" id="IPR052353">
    <property type="entry name" value="Benzoxazolinone_Detox_Enz"/>
</dbReference>
<dbReference type="InterPro" id="IPR011037">
    <property type="entry name" value="Pyrv_Knase-like_insert_dom_sf"/>
</dbReference>
<evidence type="ECO:0000313" key="2">
    <source>
        <dbReference type="EMBL" id="MBD7908149.1"/>
    </source>
</evidence>
<name>A0ABR8PJ08_9BACL</name>
<evidence type="ECO:0000313" key="3">
    <source>
        <dbReference type="Proteomes" id="UP000659496"/>
    </source>
</evidence>
<dbReference type="Pfam" id="PF03475">
    <property type="entry name" value="YiiM_3-alpha"/>
    <property type="match status" value="1"/>
</dbReference>
<organism evidence="2 3">
    <name type="scientific">Sporosarcina gallistercoris</name>
    <dbReference type="NCBI Taxonomy" id="2762245"/>
    <lineage>
        <taxon>Bacteria</taxon>
        <taxon>Bacillati</taxon>
        <taxon>Bacillota</taxon>
        <taxon>Bacilli</taxon>
        <taxon>Bacillales</taxon>
        <taxon>Caryophanaceae</taxon>
        <taxon>Sporosarcina</taxon>
    </lineage>
</organism>
<feature type="domain" description="MOSC" evidence="1">
    <location>
        <begin position="26"/>
        <end position="159"/>
    </location>
</feature>
<dbReference type="InterPro" id="IPR005302">
    <property type="entry name" value="MoCF_Sase_C"/>
</dbReference>
<dbReference type="Gene3D" id="2.40.33.20">
    <property type="entry name" value="PK beta-barrel domain-like"/>
    <property type="match status" value="1"/>
</dbReference>
<accession>A0ABR8PJ08</accession>
<dbReference type="PANTHER" id="PTHR30212:SF2">
    <property type="entry name" value="PROTEIN YIIM"/>
    <property type="match status" value="1"/>
</dbReference>
<sequence length="213" mass="23792">MRTLAIGTPQKIDTAKGKELITGICKQTMEEAFLSFDGFHQDDVADKKHHGGPDRAVCMYPHEHYAQWNDEFECTLPPAAFGENITASGMTEAEVCIGDIYTIGKTVIQVTQGRIPCSTIDQRLGYPVMKNMIKTGFTGYLCRVLVEGMVRSDDQIAVHTKDPLGVTVLEANTIYFHNPKNIEGIRRVLAIEALADDWRKKFEKRLEIALTTS</sequence>
<dbReference type="InterPro" id="IPR005163">
    <property type="entry name" value="Tri_helical_YiiM-like"/>
</dbReference>
<evidence type="ECO:0000259" key="1">
    <source>
        <dbReference type="PROSITE" id="PS51340"/>
    </source>
</evidence>
<dbReference type="Proteomes" id="UP000659496">
    <property type="component" value="Unassembled WGS sequence"/>
</dbReference>
<gene>
    <name evidence="2" type="ORF">H9659_07400</name>
</gene>
<proteinExistence type="predicted"/>
<dbReference type="SUPFAM" id="SSF50800">
    <property type="entry name" value="PK beta-barrel domain-like"/>
    <property type="match status" value="1"/>
</dbReference>
<dbReference type="PROSITE" id="PS51340">
    <property type="entry name" value="MOSC"/>
    <property type="match status" value="1"/>
</dbReference>
<comment type="caution">
    <text evidence="2">The sequence shown here is derived from an EMBL/GenBank/DDBJ whole genome shotgun (WGS) entry which is preliminary data.</text>
</comment>
<reference evidence="2 3" key="1">
    <citation type="submission" date="2020-08" db="EMBL/GenBank/DDBJ databases">
        <title>A Genomic Blueprint of the Chicken Gut Microbiome.</title>
        <authorList>
            <person name="Gilroy R."/>
            <person name="Ravi A."/>
            <person name="Getino M."/>
            <person name="Pursley I."/>
            <person name="Horton D.L."/>
            <person name="Alikhan N.-F."/>
            <person name="Baker D."/>
            <person name="Gharbi K."/>
            <person name="Hall N."/>
            <person name="Watson M."/>
            <person name="Adriaenssens E.M."/>
            <person name="Foster-Nyarko E."/>
            <person name="Jarju S."/>
            <person name="Secka A."/>
            <person name="Antonio M."/>
            <person name="Oren A."/>
            <person name="Chaudhuri R."/>
            <person name="La Ragione R.M."/>
            <person name="Hildebrand F."/>
            <person name="Pallen M.J."/>
        </authorList>
    </citation>
    <scope>NUCLEOTIDE SEQUENCE [LARGE SCALE GENOMIC DNA]</scope>
    <source>
        <strain evidence="2 3">Sa3CUA8</strain>
    </source>
</reference>
<dbReference type="EMBL" id="JACSQY010000004">
    <property type="protein sequence ID" value="MBD7908149.1"/>
    <property type="molecule type" value="Genomic_DNA"/>
</dbReference>
<dbReference type="PANTHER" id="PTHR30212">
    <property type="entry name" value="PROTEIN YIIM"/>
    <property type="match status" value="1"/>
</dbReference>
<keyword evidence="3" id="KW-1185">Reference proteome</keyword>
<dbReference type="Pfam" id="PF03473">
    <property type="entry name" value="MOSC"/>
    <property type="match status" value="1"/>
</dbReference>